<proteinExistence type="predicted"/>
<sequence>MNLCIYLALISQFICFNLWLIIITIFMQTISNYISIDASKSSKRKAARGMPTPQYTYCVARTTFRGLICLYWVSSFSIESSLNFFVWTAHALGITAAWVVQSIIEVYRCFIRKPSEDCEALSSDGNEQFDDMNKFRLFGRKIYGITIKSCFSLVLASAGAGIGALVHPVHGQWLGCALGDVAGPIIAIIVFKKMQLPL</sequence>
<name>A0A1D6IVF2_MAIZE</name>
<dbReference type="AlphaFoldDB" id="A0A1D6IVF2"/>
<organism evidence="1">
    <name type="scientific">Zea mays</name>
    <name type="common">Maize</name>
    <dbReference type="NCBI Taxonomy" id="4577"/>
    <lineage>
        <taxon>Eukaryota</taxon>
        <taxon>Viridiplantae</taxon>
        <taxon>Streptophyta</taxon>
        <taxon>Embryophyta</taxon>
        <taxon>Tracheophyta</taxon>
        <taxon>Spermatophyta</taxon>
        <taxon>Magnoliopsida</taxon>
        <taxon>Liliopsida</taxon>
        <taxon>Poales</taxon>
        <taxon>Poaceae</taxon>
        <taxon>PACMAD clade</taxon>
        <taxon>Panicoideae</taxon>
        <taxon>Andropogonodae</taxon>
        <taxon>Andropogoneae</taxon>
        <taxon>Tripsacinae</taxon>
        <taxon>Zea</taxon>
    </lineage>
</organism>
<dbReference type="ExpressionAtlas" id="A0A1D6IVF2">
    <property type="expression patterns" value="baseline and differential"/>
</dbReference>
<protein>
    <submittedName>
        <fullName evidence="1">Uncharacterized protein</fullName>
    </submittedName>
</protein>
<dbReference type="PANTHER" id="PTHR36074:SF1">
    <property type="entry name" value="ISOPENTENYL-DIPHOSPHATE DELTA-ISOMERASE"/>
    <property type="match status" value="1"/>
</dbReference>
<gene>
    <name evidence="1" type="ORF">ZEAMMB73_Zm00001d023756</name>
</gene>
<evidence type="ECO:0000313" key="1">
    <source>
        <dbReference type="EMBL" id="AQK39976.1"/>
    </source>
</evidence>
<dbReference type="PANTHER" id="PTHR36074">
    <property type="entry name" value="ISOPENTENYL-DIPHOSPHATE DELTA-ISOMERASE"/>
    <property type="match status" value="1"/>
</dbReference>
<reference evidence="1" key="1">
    <citation type="submission" date="2015-12" db="EMBL/GenBank/DDBJ databases">
        <title>Update maize B73 reference genome by single molecule sequencing technologies.</title>
        <authorList>
            <consortium name="Maize Genome Sequencing Project"/>
            <person name="Ware D."/>
        </authorList>
    </citation>
    <scope>NUCLEOTIDE SEQUENCE</scope>
    <source>
        <tissue evidence="1">Seedling</tissue>
    </source>
</reference>
<accession>A0A1D6IVF2</accession>
<dbReference type="EMBL" id="CM000786">
    <property type="protein sequence ID" value="AQK39976.1"/>
    <property type="molecule type" value="Genomic_DNA"/>
</dbReference>